<dbReference type="SMART" id="SM00806">
    <property type="entry name" value="AIP3"/>
    <property type="match status" value="1"/>
</dbReference>
<evidence type="ECO:0000313" key="5">
    <source>
        <dbReference type="Proteomes" id="UP000663699"/>
    </source>
</evidence>
<organism evidence="4 5">
    <name type="scientific">Pneumocystis wakefieldiae</name>
    <dbReference type="NCBI Taxonomy" id="38082"/>
    <lineage>
        <taxon>Eukaryota</taxon>
        <taxon>Fungi</taxon>
        <taxon>Dikarya</taxon>
        <taxon>Ascomycota</taxon>
        <taxon>Taphrinomycotina</taxon>
        <taxon>Pneumocystomycetes</taxon>
        <taxon>Pneumocystaceae</taxon>
        <taxon>Pneumocystis</taxon>
    </lineage>
</organism>
<dbReference type="GO" id="GO:0005737">
    <property type="term" value="C:cytoplasm"/>
    <property type="evidence" value="ECO:0007669"/>
    <property type="project" value="TreeGrafter"/>
</dbReference>
<dbReference type="PANTHER" id="PTHR22741">
    <property type="entry name" value="P140CAP/SNIP-RELATED"/>
    <property type="match status" value="1"/>
</dbReference>
<feature type="compositionally biased region" description="Polar residues" evidence="2">
    <location>
        <begin position="228"/>
        <end position="251"/>
    </location>
</feature>
<feature type="compositionally biased region" description="Low complexity" evidence="2">
    <location>
        <begin position="208"/>
        <end position="227"/>
    </location>
</feature>
<evidence type="ECO:0000256" key="1">
    <source>
        <dbReference type="ARBA" id="ARBA00023054"/>
    </source>
</evidence>
<dbReference type="Gene3D" id="1.20.58.1540">
    <property type="entry name" value="Actin interacting protein 3, C-terminal domain"/>
    <property type="match status" value="1"/>
</dbReference>
<feature type="region of interest" description="Disordered" evidence="2">
    <location>
        <begin position="273"/>
        <end position="305"/>
    </location>
</feature>
<dbReference type="PANTHER" id="PTHR22741:SF10">
    <property type="entry name" value="COILED-COIL DOMAIN-CONTAINING PROTEIN CG32809"/>
    <property type="match status" value="1"/>
</dbReference>
<feature type="compositionally biased region" description="Basic and acidic residues" evidence="2">
    <location>
        <begin position="286"/>
        <end position="302"/>
    </location>
</feature>
<keyword evidence="1" id="KW-0175">Coiled coil</keyword>
<reference evidence="4" key="1">
    <citation type="submission" date="2020-06" db="EMBL/GenBank/DDBJ databases">
        <title>Genomes of multiple members of Pneumocystis genus reveal paths to human pathogen Pneumocystis jirovecii.</title>
        <authorList>
            <person name="Cisse O.H."/>
            <person name="Ma L."/>
            <person name="Dekker J."/>
            <person name="Khil P."/>
            <person name="Jo J."/>
            <person name="Brenchley J."/>
            <person name="Blair R."/>
            <person name="Pahar B."/>
            <person name="Chabe M."/>
            <person name="Van Rompay K.A."/>
            <person name="Keesler R."/>
            <person name="Sukura A."/>
            <person name="Hirsch V."/>
            <person name="Kutty G."/>
            <person name="Liu Y."/>
            <person name="Peng L."/>
            <person name="Chen J."/>
            <person name="Song J."/>
            <person name="Weissenbacher-Lang C."/>
            <person name="Xu J."/>
            <person name="Upham N.S."/>
            <person name="Stajich J.E."/>
            <person name="Cuomo C.A."/>
            <person name="Cushion M.T."/>
            <person name="Kovacs J.A."/>
        </authorList>
    </citation>
    <scope>NUCLEOTIDE SEQUENCE</scope>
    <source>
        <strain evidence="4">2A</strain>
    </source>
</reference>
<dbReference type="InterPro" id="IPR022782">
    <property type="entry name" value="AIP3-like_C"/>
</dbReference>
<sequence length="783" mass="89930">MDSRVESSITKLLLATKQLLEVLNSWSHGNAEERDVSDVYVRLGNEFNLALVAFASAKIDTSDLDTIPEDLRVILESTLAEEASPEALEHYLPRIRSIIISLLQGLKHKQAEYRARSEHAYSTPHRSRSMSAHFRHTYSSSQSSGHTIQENSSEKGTPSGREHLASVEPASSSSRSSSSFSPAHPITEKHPLHDLTSSSPFSGVHQAPPASVPSSSDLSSSPYPLSSTNDSTTPNLQSPRNHLLSSFQRSTAFDKRPKKRYSLHSLPHFSMGYTSPLQNTSQLSSENKKSDAFKEVSEKTPEARSISLNNQSFSAPDIPESTTFTLFLQYGSHVKKVIHSRDISLNDIRALFIKKFQFNPSNDNFPLLYIQDDRTKIFYELEDAQDITDHTLISLKIQDLPNKALEDGISSLTKELQSLKTSFEGQREIISEMASRPSTCVSKVTLESISRQESIFLRTQKNHSEIVKNIRQELDSLRTIYTDFTSSMKSCMMDIDSKVKKIKDLALNKLGGSRDFIEVGKKKLEVETQSLVTKIENLSDIVSSLRIDVINRKVRPLQQQLDDVRKKEAQIEKDMIFLVNHLQNLSPRWRQLWEMELQNVVEEQEFLAHQENFIEDLKADIVSTMEVFGNIVTYSEYQEKNAHLNHSLLKQGSTDSLNTLNLEARNVRPELEIRANTVPKTEKQENNFRFYLDKFKNELDEFLNETKFKNVGNLFFFKRIERRNEWYPEWSQRSKFIIVKALRLDKMSKQSYIDMKHIFLNLTHDKIIFLIFFQYKIFLFWRV</sequence>
<feature type="compositionally biased region" description="Polar residues" evidence="2">
    <location>
        <begin position="273"/>
        <end position="285"/>
    </location>
</feature>
<evidence type="ECO:0000259" key="3">
    <source>
        <dbReference type="SMART" id="SM00806"/>
    </source>
</evidence>
<dbReference type="AlphaFoldDB" id="A0A899G3W7"/>
<dbReference type="EMBL" id="CP054540">
    <property type="protein sequence ID" value="QSL66028.1"/>
    <property type="molecule type" value="Genomic_DNA"/>
</dbReference>
<gene>
    <name evidence="4" type="ORF">MERGE_003165</name>
</gene>
<evidence type="ECO:0000313" key="4">
    <source>
        <dbReference type="EMBL" id="QSL66028.1"/>
    </source>
</evidence>
<keyword evidence="5" id="KW-1185">Reference proteome</keyword>
<dbReference type="Pfam" id="PF23153">
    <property type="entry name" value="Aip3p_Bud6_N"/>
    <property type="match status" value="1"/>
</dbReference>
<feature type="domain" description="Actin interacting protein 3 C-terminal" evidence="3">
    <location>
        <begin position="327"/>
        <end position="713"/>
    </location>
</feature>
<dbReference type="InterPro" id="IPR005613">
    <property type="entry name" value="AIP3_C"/>
</dbReference>
<feature type="compositionally biased region" description="Polar residues" evidence="2">
    <location>
        <begin position="137"/>
        <end position="156"/>
    </location>
</feature>
<protein>
    <recommendedName>
        <fullName evidence="3">Actin interacting protein 3 C-terminal domain-containing protein</fullName>
    </recommendedName>
</protein>
<dbReference type="InterPro" id="IPR056279">
    <property type="entry name" value="Aip3p_Bud6_N"/>
</dbReference>
<dbReference type="OrthoDB" id="783096at2759"/>
<feature type="compositionally biased region" description="Low complexity" evidence="2">
    <location>
        <begin position="171"/>
        <end position="181"/>
    </location>
</feature>
<feature type="region of interest" description="Disordered" evidence="2">
    <location>
        <begin position="115"/>
        <end position="258"/>
    </location>
</feature>
<dbReference type="GO" id="GO:0005519">
    <property type="term" value="F:cytoskeletal regulatory protein binding"/>
    <property type="evidence" value="ECO:0007669"/>
    <property type="project" value="InterPro"/>
</dbReference>
<dbReference type="GO" id="GO:0051286">
    <property type="term" value="C:cell tip"/>
    <property type="evidence" value="ECO:0007669"/>
    <property type="project" value="TreeGrafter"/>
</dbReference>
<dbReference type="Pfam" id="PF03915">
    <property type="entry name" value="AIP3"/>
    <property type="match status" value="1"/>
</dbReference>
<evidence type="ECO:0000256" key="2">
    <source>
        <dbReference type="SAM" id="MobiDB-lite"/>
    </source>
</evidence>
<dbReference type="GO" id="GO:0030010">
    <property type="term" value="P:establishment of cell polarity"/>
    <property type="evidence" value="ECO:0007669"/>
    <property type="project" value="TreeGrafter"/>
</dbReference>
<proteinExistence type="predicted"/>
<dbReference type="InterPro" id="IPR051825">
    <property type="entry name" value="SRCIN1"/>
</dbReference>
<name>A0A899G3W7_9ASCO</name>
<accession>A0A899G3W7</accession>
<dbReference type="Proteomes" id="UP000663699">
    <property type="component" value="Chromosome 9"/>
</dbReference>
<feature type="compositionally biased region" description="Basic residues" evidence="2">
    <location>
        <begin position="125"/>
        <end position="136"/>
    </location>
</feature>